<keyword evidence="15" id="KW-1185">Reference proteome</keyword>
<dbReference type="PROSITE" id="PS51471">
    <property type="entry name" value="FE2OG_OXY"/>
    <property type="match status" value="1"/>
</dbReference>
<dbReference type="InterPro" id="IPR045054">
    <property type="entry name" value="P4HA-like"/>
</dbReference>
<evidence type="ECO:0000313" key="15">
    <source>
        <dbReference type="Proteomes" id="UP000001819"/>
    </source>
</evidence>
<dbReference type="KEGG" id="dpo:6902359"/>
<gene>
    <name evidence="16" type="primary">LOC6902359</name>
</gene>
<sequence>MSLRKVVYLFVCLSAALFPMILGEEKKKIVLIYTTSIRALGELREIENSYMEHLTSYVRSLHKKVDTLKKYLCSVAHVNLDRLESRVQYVANPLNALGLLRRAHEDWPKWLSYIKDQEDVEKMDKLVAQMPNAVDMNEALMGLERIERFYDLKAFDMANGLVAGLQLDTRMTAPECLILADFMYNRSEYTRAAEWYRLTWNNLQLPLNPVAREFYRPNQEEVRKRFLISRLHEGSIDHINEYLAELSQDPAIPLVYLKPKPAATLIERGCRGDFPPRPMLVCRYNHTTTPFLRLAPLKEEEVSRDPLIWLYHDVLYDSEFEQLTVNLTRAEMVQGYTDNYTTTEKERIFYVNIFEGSGEKLDRDLVNRMADISGLLTGEHTQLGTVNYGLGSHFPEHGDYSDIKANPELVEEGDRLVTFLFYMTDVPLGGATIFPKINLTIQPKKGSALFWYNIHNDWEPHVLTRHAVCPTIEGNRWILTKSLMAYDQMFVKLCYK</sequence>
<dbReference type="Proteomes" id="UP000001819">
    <property type="component" value="Chromosome 4"/>
</dbReference>
<evidence type="ECO:0000256" key="3">
    <source>
        <dbReference type="ARBA" id="ARBA00004319"/>
    </source>
</evidence>
<dbReference type="GO" id="GO:0005788">
    <property type="term" value="C:endoplasmic reticulum lumen"/>
    <property type="evidence" value="ECO:0007669"/>
    <property type="project" value="UniProtKB-SubCell"/>
</dbReference>
<keyword evidence="11" id="KW-0408">Iron</keyword>
<dbReference type="InterPro" id="IPR006620">
    <property type="entry name" value="Pro_4_hyd_alph"/>
</dbReference>
<comment type="cofactor">
    <cofactor evidence="1">
        <name>L-ascorbate</name>
        <dbReference type="ChEBI" id="CHEBI:38290"/>
    </cofactor>
</comment>
<evidence type="ECO:0000256" key="10">
    <source>
        <dbReference type="ARBA" id="ARBA00023002"/>
    </source>
</evidence>
<dbReference type="InterPro" id="IPR044862">
    <property type="entry name" value="Pro_4_hyd_alph_FE2OG_OXY"/>
</dbReference>
<keyword evidence="13" id="KW-0732">Signal</keyword>
<dbReference type="GO" id="GO:0005506">
    <property type="term" value="F:iron ion binding"/>
    <property type="evidence" value="ECO:0007669"/>
    <property type="project" value="InterPro"/>
</dbReference>
<keyword evidence="7" id="KW-0256">Endoplasmic reticulum</keyword>
<evidence type="ECO:0000259" key="14">
    <source>
        <dbReference type="PROSITE" id="PS51471"/>
    </source>
</evidence>
<evidence type="ECO:0000256" key="13">
    <source>
        <dbReference type="SAM" id="SignalP"/>
    </source>
</evidence>
<dbReference type="AlphaFoldDB" id="A0A6I8VA38"/>
<evidence type="ECO:0000256" key="11">
    <source>
        <dbReference type="ARBA" id="ARBA00023004"/>
    </source>
</evidence>
<dbReference type="Gene3D" id="1.25.40.10">
    <property type="entry name" value="Tetratricopeptide repeat domain"/>
    <property type="match status" value="1"/>
</dbReference>
<name>A0A6I8VA38_DROPS</name>
<reference evidence="16" key="1">
    <citation type="submission" date="2025-08" db="UniProtKB">
        <authorList>
            <consortium name="RefSeq"/>
        </authorList>
    </citation>
    <scope>IDENTIFICATION</scope>
    <source>
        <strain evidence="16">MV-25-SWS-2005</strain>
        <tissue evidence="16">Whole body</tissue>
    </source>
</reference>
<evidence type="ECO:0000256" key="2">
    <source>
        <dbReference type="ARBA" id="ARBA00002035"/>
    </source>
</evidence>
<dbReference type="Pfam" id="PF13640">
    <property type="entry name" value="2OG-FeII_Oxy_3"/>
    <property type="match status" value="1"/>
</dbReference>
<evidence type="ECO:0000256" key="7">
    <source>
        <dbReference type="ARBA" id="ARBA00022824"/>
    </source>
</evidence>
<evidence type="ECO:0000256" key="8">
    <source>
        <dbReference type="ARBA" id="ARBA00022896"/>
    </source>
</evidence>
<evidence type="ECO:0000256" key="4">
    <source>
        <dbReference type="ARBA" id="ARBA00006511"/>
    </source>
</evidence>
<keyword evidence="9" id="KW-0223">Dioxygenase</keyword>
<dbReference type="Pfam" id="PF08336">
    <property type="entry name" value="P4Ha_N"/>
    <property type="match status" value="1"/>
</dbReference>
<keyword evidence="10" id="KW-0560">Oxidoreductase</keyword>
<comment type="function">
    <text evidence="2">Catalyzes the post-translational formation of 4-hydroxyproline in -Xaa-Pro-Gly- sequences in collagens and other proteins.</text>
</comment>
<dbReference type="GO" id="GO:0031418">
    <property type="term" value="F:L-ascorbic acid binding"/>
    <property type="evidence" value="ECO:0007669"/>
    <property type="project" value="UniProtKB-KW"/>
</dbReference>
<proteinExistence type="inferred from homology"/>
<dbReference type="InterPro" id="IPR011990">
    <property type="entry name" value="TPR-like_helical_dom_sf"/>
</dbReference>
<organism evidence="15 16">
    <name type="scientific">Drosophila pseudoobscura pseudoobscura</name>
    <name type="common">Fruit fly</name>
    <dbReference type="NCBI Taxonomy" id="46245"/>
    <lineage>
        <taxon>Eukaryota</taxon>
        <taxon>Metazoa</taxon>
        <taxon>Ecdysozoa</taxon>
        <taxon>Arthropoda</taxon>
        <taxon>Hexapoda</taxon>
        <taxon>Insecta</taxon>
        <taxon>Pterygota</taxon>
        <taxon>Neoptera</taxon>
        <taxon>Endopterygota</taxon>
        <taxon>Diptera</taxon>
        <taxon>Brachycera</taxon>
        <taxon>Muscomorpha</taxon>
        <taxon>Ephydroidea</taxon>
        <taxon>Drosophilidae</taxon>
        <taxon>Drosophila</taxon>
        <taxon>Sophophora</taxon>
    </lineage>
</organism>
<evidence type="ECO:0000256" key="12">
    <source>
        <dbReference type="ARBA" id="ARBA00023180"/>
    </source>
</evidence>
<dbReference type="RefSeq" id="XP_015036946.2">
    <property type="nucleotide sequence ID" value="XM_015181460.2"/>
</dbReference>
<accession>A0A6I8VA38</accession>
<feature type="chain" id="PRO_5026002455" description="procollagen-proline 4-dioxygenase" evidence="13">
    <location>
        <begin position="24"/>
        <end position="496"/>
    </location>
</feature>
<evidence type="ECO:0000256" key="9">
    <source>
        <dbReference type="ARBA" id="ARBA00022964"/>
    </source>
</evidence>
<dbReference type="InterPro" id="IPR013547">
    <property type="entry name" value="P4H_N"/>
</dbReference>
<keyword evidence="6" id="KW-0479">Metal-binding</keyword>
<evidence type="ECO:0000256" key="1">
    <source>
        <dbReference type="ARBA" id="ARBA00001961"/>
    </source>
</evidence>
<evidence type="ECO:0000256" key="6">
    <source>
        <dbReference type="ARBA" id="ARBA00022723"/>
    </source>
</evidence>
<protein>
    <recommendedName>
        <fullName evidence="5">procollagen-proline 4-dioxygenase</fullName>
        <ecNumber evidence="5">1.14.11.2</ecNumber>
    </recommendedName>
</protein>
<dbReference type="FunCoup" id="A0A6I8VA38">
    <property type="interactions" value="125"/>
</dbReference>
<dbReference type="SMART" id="SM00702">
    <property type="entry name" value="P4Hc"/>
    <property type="match status" value="1"/>
</dbReference>
<dbReference type="Gene3D" id="2.60.120.620">
    <property type="entry name" value="q2cbj1_9rhob like domain"/>
    <property type="match status" value="1"/>
</dbReference>
<keyword evidence="8" id="KW-0847">Vitamin C</keyword>
<dbReference type="ExpressionAtlas" id="A0A6I8VA38">
    <property type="expression patterns" value="baseline"/>
</dbReference>
<feature type="domain" description="Fe2OG dioxygenase" evidence="14">
    <location>
        <begin position="379"/>
        <end position="485"/>
    </location>
</feature>
<dbReference type="InterPro" id="IPR005123">
    <property type="entry name" value="Oxoglu/Fe-dep_dioxygenase_dom"/>
</dbReference>
<evidence type="ECO:0000313" key="16">
    <source>
        <dbReference type="RefSeq" id="XP_015036946.2"/>
    </source>
</evidence>
<dbReference type="GO" id="GO:0004656">
    <property type="term" value="F:procollagen-proline 4-dioxygenase activity"/>
    <property type="evidence" value="ECO:0007669"/>
    <property type="project" value="UniProtKB-EC"/>
</dbReference>
<feature type="signal peptide" evidence="13">
    <location>
        <begin position="1"/>
        <end position="23"/>
    </location>
</feature>
<dbReference type="PANTHER" id="PTHR10869:SF244">
    <property type="entry name" value="PROLYL 4-HYDROXYLASE SUBUNIT ALPHA-2"/>
    <property type="match status" value="1"/>
</dbReference>
<comment type="subcellular location">
    <subcellularLocation>
        <location evidence="3">Endoplasmic reticulum lumen</location>
    </subcellularLocation>
</comment>
<dbReference type="InParanoid" id="A0A6I8VA38"/>
<dbReference type="EC" id="1.14.11.2" evidence="5"/>
<dbReference type="Gene3D" id="6.10.140.1460">
    <property type="match status" value="1"/>
</dbReference>
<comment type="similarity">
    <text evidence="4">Belongs to the P4HA family.</text>
</comment>
<dbReference type="PANTHER" id="PTHR10869">
    <property type="entry name" value="PROLYL 4-HYDROXYLASE ALPHA SUBUNIT"/>
    <property type="match status" value="1"/>
</dbReference>
<keyword evidence="12" id="KW-0325">Glycoprotein</keyword>
<evidence type="ECO:0000256" key="5">
    <source>
        <dbReference type="ARBA" id="ARBA00012269"/>
    </source>
</evidence>